<dbReference type="Pfam" id="PF02545">
    <property type="entry name" value="Maf"/>
    <property type="match status" value="1"/>
</dbReference>
<gene>
    <name evidence="3" type="ORF">BCV69DRAFT_248411</name>
</gene>
<dbReference type="PANTHER" id="PTHR43213:SF5">
    <property type="entry name" value="BIFUNCTIONAL DTTP_UTP PYROPHOSPHATASE_METHYLTRANSFERASE PROTEIN-RELATED"/>
    <property type="match status" value="1"/>
</dbReference>
<accession>A0A316UCV0</accession>
<dbReference type="InterPro" id="IPR029001">
    <property type="entry name" value="ITPase-like_fam"/>
</dbReference>
<dbReference type="InterPro" id="IPR003697">
    <property type="entry name" value="Maf-like"/>
</dbReference>
<dbReference type="NCBIfam" id="TIGR00172">
    <property type="entry name" value="maf"/>
    <property type="match status" value="1"/>
</dbReference>
<evidence type="ECO:0000313" key="3">
    <source>
        <dbReference type="EMBL" id="PWN20865.1"/>
    </source>
</evidence>
<name>A0A316UCV0_9BASI</name>
<dbReference type="OrthoDB" id="10267058at2759"/>
<evidence type="ECO:0000256" key="2">
    <source>
        <dbReference type="ARBA" id="ARBA00022801"/>
    </source>
</evidence>
<dbReference type="GeneID" id="37012026"/>
<evidence type="ECO:0000256" key="1">
    <source>
        <dbReference type="ARBA" id="ARBA00001968"/>
    </source>
</evidence>
<organism evidence="3 4">
    <name type="scientific">Pseudomicrostroma glucosiphilum</name>
    <dbReference type="NCBI Taxonomy" id="1684307"/>
    <lineage>
        <taxon>Eukaryota</taxon>
        <taxon>Fungi</taxon>
        <taxon>Dikarya</taxon>
        <taxon>Basidiomycota</taxon>
        <taxon>Ustilaginomycotina</taxon>
        <taxon>Exobasidiomycetes</taxon>
        <taxon>Microstromatales</taxon>
        <taxon>Microstromatales incertae sedis</taxon>
        <taxon>Pseudomicrostroma</taxon>
    </lineage>
</organism>
<dbReference type="SUPFAM" id="SSF52972">
    <property type="entry name" value="ITPase-like"/>
    <property type="match status" value="1"/>
</dbReference>
<dbReference type="Gene3D" id="3.90.950.10">
    <property type="match status" value="1"/>
</dbReference>
<dbReference type="RefSeq" id="XP_025348025.1">
    <property type="nucleotide sequence ID" value="XM_025490292.1"/>
</dbReference>
<dbReference type="PIRSF" id="PIRSF006305">
    <property type="entry name" value="Maf"/>
    <property type="match status" value="1"/>
</dbReference>
<evidence type="ECO:0000313" key="4">
    <source>
        <dbReference type="Proteomes" id="UP000245942"/>
    </source>
</evidence>
<dbReference type="HAMAP" id="MF_00528">
    <property type="entry name" value="Maf"/>
    <property type="match status" value="1"/>
</dbReference>
<dbReference type="EMBL" id="KZ819326">
    <property type="protein sequence ID" value="PWN20865.1"/>
    <property type="molecule type" value="Genomic_DNA"/>
</dbReference>
<keyword evidence="2" id="KW-0378">Hydrolase</keyword>
<keyword evidence="4" id="KW-1185">Reference proteome</keyword>
<comment type="cofactor">
    <cofactor evidence="1">
        <name>a divalent metal cation</name>
        <dbReference type="ChEBI" id="CHEBI:60240"/>
    </cofactor>
</comment>
<reference evidence="3 4" key="1">
    <citation type="journal article" date="2018" name="Mol. Biol. Evol.">
        <title>Broad Genomic Sampling Reveals a Smut Pathogenic Ancestry of the Fungal Clade Ustilaginomycotina.</title>
        <authorList>
            <person name="Kijpornyongpan T."/>
            <person name="Mondo S.J."/>
            <person name="Barry K."/>
            <person name="Sandor L."/>
            <person name="Lee J."/>
            <person name="Lipzen A."/>
            <person name="Pangilinan J."/>
            <person name="LaButti K."/>
            <person name="Hainaut M."/>
            <person name="Henrissat B."/>
            <person name="Grigoriev I.V."/>
            <person name="Spatafora J.W."/>
            <person name="Aime M.C."/>
        </authorList>
    </citation>
    <scope>NUCLEOTIDE SEQUENCE [LARGE SCALE GENOMIC DNA]</scope>
    <source>
        <strain evidence="3 4">MCA 4718</strain>
    </source>
</reference>
<dbReference type="CDD" id="cd00555">
    <property type="entry name" value="Maf"/>
    <property type="match status" value="1"/>
</dbReference>
<dbReference type="STRING" id="1684307.A0A316UCV0"/>
<protein>
    <submittedName>
        <fullName evidence="3">Maf/Ham1</fullName>
    </submittedName>
</protein>
<dbReference type="PANTHER" id="PTHR43213">
    <property type="entry name" value="BIFUNCTIONAL DTTP/UTP PYROPHOSPHATASE/METHYLTRANSFERASE PROTEIN-RELATED"/>
    <property type="match status" value="1"/>
</dbReference>
<dbReference type="GO" id="GO:0047429">
    <property type="term" value="F:nucleoside triphosphate diphosphatase activity"/>
    <property type="evidence" value="ECO:0007669"/>
    <property type="project" value="InterPro"/>
</dbReference>
<dbReference type="Proteomes" id="UP000245942">
    <property type="component" value="Unassembled WGS sequence"/>
</dbReference>
<dbReference type="AlphaFoldDB" id="A0A316UCV0"/>
<sequence length="245" mass="26350">MGGSSSTPTASLTKWTNAVGDDALDAPAFKALRGRRVVLASSSPRRKDILASVGLHAEVVPSTFEENLPKSDFVGAAAYEYPIETGAHKALEVYKRLMSEHPEDPPDLVIAADTVVVKSEEIMEKPKDAADHARMIGELNDGMCEVITGVTIIHPILHAPGYQVRSLSEITKVHFADNPAEVLQAYLENGEGSDRAGGVDIQGKGAMLVKSIEGDYNNVVGFPLFSFCAFLHELVETEQLTFDGV</sequence>
<proteinExistence type="inferred from homology"/>